<dbReference type="EMBL" id="KK107371">
    <property type="protein sequence ID" value="EZA51844.1"/>
    <property type="molecule type" value="Genomic_DNA"/>
</dbReference>
<evidence type="ECO:0000313" key="1">
    <source>
        <dbReference type="EMBL" id="EZA51844.1"/>
    </source>
</evidence>
<name>A0A026W9Z2_OOCBI</name>
<organism evidence="1 2">
    <name type="scientific">Ooceraea biroi</name>
    <name type="common">Clonal raider ant</name>
    <name type="synonym">Cerapachys biroi</name>
    <dbReference type="NCBI Taxonomy" id="2015173"/>
    <lineage>
        <taxon>Eukaryota</taxon>
        <taxon>Metazoa</taxon>
        <taxon>Ecdysozoa</taxon>
        <taxon>Arthropoda</taxon>
        <taxon>Hexapoda</taxon>
        <taxon>Insecta</taxon>
        <taxon>Pterygota</taxon>
        <taxon>Neoptera</taxon>
        <taxon>Endopterygota</taxon>
        <taxon>Hymenoptera</taxon>
        <taxon>Apocrita</taxon>
        <taxon>Aculeata</taxon>
        <taxon>Formicoidea</taxon>
        <taxon>Formicidae</taxon>
        <taxon>Dorylinae</taxon>
        <taxon>Ooceraea</taxon>
    </lineage>
</organism>
<dbReference type="Proteomes" id="UP000053097">
    <property type="component" value="Unassembled WGS sequence"/>
</dbReference>
<evidence type="ECO:0000313" key="2">
    <source>
        <dbReference type="Proteomes" id="UP000053097"/>
    </source>
</evidence>
<protein>
    <submittedName>
        <fullName evidence="1">Uncharacterized protein</fullName>
    </submittedName>
</protein>
<keyword evidence="2" id="KW-1185">Reference proteome</keyword>
<reference evidence="1 2" key="1">
    <citation type="journal article" date="2014" name="Curr. Biol.">
        <title>The genome of the clonal raider ant Cerapachys biroi.</title>
        <authorList>
            <person name="Oxley P.R."/>
            <person name="Ji L."/>
            <person name="Fetter-Pruneda I."/>
            <person name="McKenzie S.K."/>
            <person name="Li C."/>
            <person name="Hu H."/>
            <person name="Zhang G."/>
            <person name="Kronauer D.J."/>
        </authorList>
    </citation>
    <scope>NUCLEOTIDE SEQUENCE [LARGE SCALE GENOMIC DNA]</scope>
</reference>
<accession>A0A026W9Z2</accession>
<dbReference type="AlphaFoldDB" id="A0A026W9Z2"/>
<sequence length="54" mass="6221">MYFELVFHTFPFVREDLTFSNGASIIHNATTAAIHRKSLLQVADLFPLLRKNND</sequence>
<gene>
    <name evidence="1" type="ORF">X777_09639</name>
</gene>
<proteinExistence type="predicted"/>